<dbReference type="CDD" id="cd00333">
    <property type="entry name" value="MIP"/>
    <property type="match status" value="1"/>
</dbReference>
<reference evidence="10" key="1">
    <citation type="submission" date="2021-02" db="EMBL/GenBank/DDBJ databases">
        <authorList>
            <person name="Nowell W R."/>
        </authorList>
    </citation>
    <scope>NUCLEOTIDE SEQUENCE</scope>
</reference>
<dbReference type="InterPro" id="IPR000425">
    <property type="entry name" value="MIP"/>
</dbReference>
<dbReference type="PROSITE" id="PS00221">
    <property type="entry name" value="MIP"/>
    <property type="match status" value="1"/>
</dbReference>
<feature type="signal peptide" evidence="9">
    <location>
        <begin position="1"/>
        <end position="20"/>
    </location>
</feature>
<comment type="subcellular location">
    <subcellularLocation>
        <location evidence="1">Membrane</location>
        <topology evidence="1">Multi-pass membrane protein</topology>
    </subcellularLocation>
</comment>
<dbReference type="Proteomes" id="UP000663829">
    <property type="component" value="Unassembled WGS sequence"/>
</dbReference>
<dbReference type="PRINTS" id="PR00783">
    <property type="entry name" value="MINTRINSICP"/>
</dbReference>
<dbReference type="SUPFAM" id="SSF81338">
    <property type="entry name" value="Aquaporin-like"/>
    <property type="match status" value="1"/>
</dbReference>
<dbReference type="Gene3D" id="1.20.1080.10">
    <property type="entry name" value="Glycerol uptake facilitator protein"/>
    <property type="match status" value="1"/>
</dbReference>
<evidence type="ECO:0000256" key="5">
    <source>
        <dbReference type="ARBA" id="ARBA00022989"/>
    </source>
</evidence>
<dbReference type="InterPro" id="IPR050363">
    <property type="entry name" value="MIP/Aquaporin"/>
</dbReference>
<dbReference type="Pfam" id="PF00230">
    <property type="entry name" value="MIP"/>
    <property type="match status" value="1"/>
</dbReference>
<keyword evidence="12" id="KW-1185">Reference proteome</keyword>
<evidence type="ECO:0000256" key="6">
    <source>
        <dbReference type="ARBA" id="ARBA00023136"/>
    </source>
</evidence>
<evidence type="ECO:0000313" key="10">
    <source>
        <dbReference type="EMBL" id="CAF1493343.1"/>
    </source>
</evidence>
<comment type="caution">
    <text evidence="10">The sequence shown here is derived from an EMBL/GenBank/DDBJ whole genome shotgun (WGS) entry which is preliminary data.</text>
</comment>
<evidence type="ECO:0000256" key="4">
    <source>
        <dbReference type="ARBA" id="ARBA00022692"/>
    </source>
</evidence>
<dbReference type="GO" id="GO:0015254">
    <property type="term" value="F:glycerol channel activity"/>
    <property type="evidence" value="ECO:0007669"/>
    <property type="project" value="TreeGrafter"/>
</dbReference>
<organism evidence="10 12">
    <name type="scientific">Didymodactylos carnosus</name>
    <dbReference type="NCBI Taxonomy" id="1234261"/>
    <lineage>
        <taxon>Eukaryota</taxon>
        <taxon>Metazoa</taxon>
        <taxon>Spiralia</taxon>
        <taxon>Gnathifera</taxon>
        <taxon>Rotifera</taxon>
        <taxon>Eurotatoria</taxon>
        <taxon>Bdelloidea</taxon>
        <taxon>Philodinida</taxon>
        <taxon>Philodinidae</taxon>
        <taxon>Didymodactylos</taxon>
    </lineage>
</organism>
<evidence type="ECO:0000256" key="3">
    <source>
        <dbReference type="ARBA" id="ARBA00022448"/>
    </source>
</evidence>
<evidence type="ECO:0000256" key="2">
    <source>
        <dbReference type="ARBA" id="ARBA00006175"/>
    </source>
</evidence>
<evidence type="ECO:0000313" key="12">
    <source>
        <dbReference type="Proteomes" id="UP000663829"/>
    </source>
</evidence>
<dbReference type="InterPro" id="IPR023271">
    <property type="entry name" value="Aquaporin-like"/>
</dbReference>
<keyword evidence="9" id="KW-0732">Signal</keyword>
<evidence type="ECO:0000313" key="11">
    <source>
        <dbReference type="EMBL" id="CAF4356097.1"/>
    </source>
</evidence>
<evidence type="ECO:0000256" key="7">
    <source>
        <dbReference type="RuleBase" id="RU000477"/>
    </source>
</evidence>
<feature type="transmembrane region" description="Helical" evidence="8">
    <location>
        <begin position="77"/>
        <end position="99"/>
    </location>
</feature>
<name>A0A815SI22_9BILA</name>
<proteinExistence type="inferred from homology"/>
<feature type="transmembrane region" description="Helical" evidence="8">
    <location>
        <begin position="36"/>
        <end position="56"/>
    </location>
</feature>
<dbReference type="PANTHER" id="PTHR43829">
    <property type="entry name" value="AQUAPORIN OR AQUAGLYCEROPORIN RELATED"/>
    <property type="match status" value="1"/>
</dbReference>
<dbReference type="NCBIfam" id="TIGR00861">
    <property type="entry name" value="MIP"/>
    <property type="match status" value="1"/>
</dbReference>
<keyword evidence="5 8" id="KW-1133">Transmembrane helix</keyword>
<dbReference type="EMBL" id="CAJNOQ010021897">
    <property type="protein sequence ID" value="CAF1493343.1"/>
    <property type="molecule type" value="Genomic_DNA"/>
</dbReference>
<feature type="transmembrane region" description="Helical" evidence="8">
    <location>
        <begin position="217"/>
        <end position="237"/>
    </location>
</feature>
<keyword evidence="4 7" id="KW-0812">Transmembrane</keyword>
<dbReference type="GO" id="GO:0015250">
    <property type="term" value="F:water channel activity"/>
    <property type="evidence" value="ECO:0007669"/>
    <property type="project" value="TreeGrafter"/>
</dbReference>
<feature type="transmembrane region" description="Helical" evidence="8">
    <location>
        <begin position="138"/>
        <end position="157"/>
    </location>
</feature>
<evidence type="ECO:0000256" key="8">
    <source>
        <dbReference type="SAM" id="Phobius"/>
    </source>
</evidence>
<dbReference type="InterPro" id="IPR022357">
    <property type="entry name" value="MIP_CS"/>
</dbReference>
<keyword evidence="3 7" id="KW-0813">Transport</keyword>
<gene>
    <name evidence="10" type="ORF">GPM918_LOCUS36358</name>
    <name evidence="11" type="ORF">SRO942_LOCUS37090</name>
</gene>
<evidence type="ECO:0000256" key="1">
    <source>
        <dbReference type="ARBA" id="ARBA00004141"/>
    </source>
</evidence>
<keyword evidence="6 8" id="KW-0472">Membrane</keyword>
<feature type="transmembrane region" description="Helical" evidence="8">
    <location>
        <begin position="169"/>
        <end position="185"/>
    </location>
</feature>
<protein>
    <submittedName>
        <fullName evidence="10">Uncharacterized protein</fullName>
    </submittedName>
</protein>
<comment type="similarity">
    <text evidence="2 7">Belongs to the MIP/aquaporin (TC 1.A.8) family.</text>
</comment>
<feature type="chain" id="PRO_5036228826" evidence="9">
    <location>
        <begin position="21"/>
        <end position="276"/>
    </location>
</feature>
<evidence type="ECO:0000256" key="9">
    <source>
        <dbReference type="SAM" id="SignalP"/>
    </source>
</evidence>
<dbReference type="GO" id="GO:0016323">
    <property type="term" value="C:basolateral plasma membrane"/>
    <property type="evidence" value="ECO:0007669"/>
    <property type="project" value="TreeGrafter"/>
</dbReference>
<dbReference type="Proteomes" id="UP000681722">
    <property type="component" value="Unassembled WGS sequence"/>
</dbReference>
<dbReference type="PANTHER" id="PTHR43829:SF9">
    <property type="entry name" value="AQUAPORIN-9"/>
    <property type="match status" value="1"/>
</dbReference>
<accession>A0A815SI22</accession>
<sequence length="276" mass="30430">MLAEFFATFLLILIGNGSVAQFKFTGPPRQSHLAVQITWGVGVYTALMVAGPISGAHLNPAVSISLCTLQKLKVLQCILYVIGQIMGAFMGSVLVFIVYSNLFSQYDGGIRQISGANGTADIFVTFPYNDELPNWNCLIDQVVTTGFLMIFIMALGSDYNHLISQPAKPFAFVLVIMALGSGLGLNCGNPMNPARDFGPRLFCLFLYGRAIFETHRYYFWVPIVGPIVGAIIGVWIYEGYIQLMKKYADLGSTVHIESVEQPIDEKQPQHHHKLKA</sequence>
<dbReference type="OrthoDB" id="3222at2759"/>
<dbReference type="AlphaFoldDB" id="A0A815SI22"/>
<dbReference type="EMBL" id="CAJOBC010087390">
    <property type="protein sequence ID" value="CAF4356097.1"/>
    <property type="molecule type" value="Genomic_DNA"/>
</dbReference>